<protein>
    <submittedName>
        <fullName evidence="1">Uncharacterized protein</fullName>
    </submittedName>
</protein>
<evidence type="ECO:0000313" key="1">
    <source>
        <dbReference type="EMBL" id="KAA9160466.1"/>
    </source>
</evidence>
<dbReference type="RefSeq" id="WP_150980356.1">
    <property type="nucleotide sequence ID" value="NZ_VMNW02000021.1"/>
</dbReference>
<keyword evidence="2" id="KW-1185">Reference proteome</keyword>
<dbReference type="Proteomes" id="UP000319769">
    <property type="component" value="Unassembled WGS sequence"/>
</dbReference>
<feature type="non-terminal residue" evidence="1">
    <location>
        <position position="62"/>
    </location>
</feature>
<accession>A0A5N0V269</accession>
<dbReference type="EMBL" id="VMNW02000021">
    <property type="protein sequence ID" value="KAA9160466.1"/>
    <property type="molecule type" value="Genomic_DNA"/>
</dbReference>
<comment type="caution">
    <text evidence="1">The sequence shown here is derived from an EMBL/GenBank/DDBJ whole genome shotgun (WGS) entry which is preliminary data.</text>
</comment>
<organism evidence="1 2">
    <name type="scientific">Amycolatopsis acidicola</name>
    <dbReference type="NCBI Taxonomy" id="2596893"/>
    <lineage>
        <taxon>Bacteria</taxon>
        <taxon>Bacillati</taxon>
        <taxon>Actinomycetota</taxon>
        <taxon>Actinomycetes</taxon>
        <taxon>Pseudonocardiales</taxon>
        <taxon>Pseudonocardiaceae</taxon>
        <taxon>Amycolatopsis</taxon>
    </lineage>
</organism>
<name>A0A5N0V269_9PSEU</name>
<reference evidence="1" key="1">
    <citation type="submission" date="2019-09" db="EMBL/GenBank/DDBJ databases">
        <authorList>
            <person name="Teo W.F.A."/>
            <person name="Duangmal K."/>
        </authorList>
    </citation>
    <scope>NUCLEOTIDE SEQUENCE [LARGE SCALE GENOMIC DNA]</scope>
    <source>
        <strain evidence="1">K81G1</strain>
    </source>
</reference>
<evidence type="ECO:0000313" key="2">
    <source>
        <dbReference type="Proteomes" id="UP000319769"/>
    </source>
</evidence>
<proteinExistence type="predicted"/>
<sequence length="62" mass="6576">MLHPNLVVTGRAHGKSVFVDECALTPVRTPDLAGLDLFLAWGTPGGTITNRWEKPRPGPGPG</sequence>
<gene>
    <name evidence="1" type="ORF">FPZ12_016645</name>
</gene>
<dbReference type="OrthoDB" id="713485at2"/>
<dbReference type="AlphaFoldDB" id="A0A5N0V269"/>